<accession>A0A385SX04</accession>
<gene>
    <name evidence="9" type="ORF">D4L85_27445</name>
</gene>
<sequence length="796" mass="88844">MIGSYVKTSGRSLMRHKLFSFINIAGLAVSMSVGLLVIALVSELLSFDEFHEKKDRVYRVITHDQRQGEPSMDLATTSLVAGRKIDTSLSGIEDLTLVRNGFSGDAKIGESVIPVSAVWADEHFFNIFSFPLLQGNPATALKEPYSLVLSEKMCKTLFGEVNVLGKSVLFDTTNYVVTGVVKDVPKNSHLRFDALVSFSSAKEHREADDVFNNWNHIWSICVYVLLPEGSDPATLQANLDKLSAAENAHLDRRTISLELQPLKNIVLGKALGNQIGPVMRPMALYFFEGLAFIIILSAGFNYTNLSIARSMRRTREVGIRKVMGALKYQVGWQFIVESTIIALMALLIAFLLFLFLRVQFLSLDRFLSDLVSLELTPRMMFYFVLMAIVVGFGSGLLPAVFFSRINAIQVLKGTSALRIFRHVNLRKALIVVQYCFSLIFITTTLIGYNQYKSFLTFDLGFNTAHILNIRLQQNKEELIKKELAEVPEVGAISVSRIVTSLGSLQGSQMKYKDLNDSIVVWLNFVDEQYLPLHGHKFLAGKNLKALPEGAEESEVVVNEQLLRRFSISPEDPTKALGEVVTIDKKKLTIVGVVKDFHYGTVENSIEPMALRYSAHEPWGYINAKVTTKDWPATRARIEAAWKKVDKVHPLDAKFYDDQIEDAYRMFATMIKVIGAIAFLAVCIASLGLFGMVVFTTETRLKEISIRKVLGASEGRLIYLLSKGFFFLLMLAAAVALPFTYFLFDKVILVNFVYHPALGYAELAISLASVTLIALLMIGSQTLKVARANPSEVLKNE</sequence>
<protein>
    <submittedName>
        <fullName evidence="9">ABC transporter permease</fullName>
    </submittedName>
</protein>
<evidence type="ECO:0000256" key="4">
    <source>
        <dbReference type="ARBA" id="ARBA00022989"/>
    </source>
</evidence>
<dbReference type="OrthoDB" id="5933722at2"/>
<feature type="transmembrane region" description="Helical" evidence="6">
    <location>
        <begin position="282"/>
        <end position="303"/>
    </location>
</feature>
<feature type="transmembrane region" description="Helical" evidence="6">
    <location>
        <begin position="716"/>
        <end position="736"/>
    </location>
</feature>
<feature type="transmembrane region" description="Helical" evidence="6">
    <location>
        <begin position="428"/>
        <end position="448"/>
    </location>
</feature>
<evidence type="ECO:0000259" key="8">
    <source>
        <dbReference type="Pfam" id="PF12704"/>
    </source>
</evidence>
<dbReference type="EMBL" id="CP032382">
    <property type="protein sequence ID" value="AYB35729.1"/>
    <property type="molecule type" value="Genomic_DNA"/>
</dbReference>
<feature type="transmembrane region" description="Helical" evidence="6">
    <location>
        <begin position="380"/>
        <end position="402"/>
    </location>
</feature>
<evidence type="ECO:0000259" key="7">
    <source>
        <dbReference type="Pfam" id="PF02687"/>
    </source>
</evidence>
<feature type="transmembrane region" description="Helical" evidence="6">
    <location>
        <begin position="672"/>
        <end position="695"/>
    </location>
</feature>
<dbReference type="AlphaFoldDB" id="A0A385SX04"/>
<reference evidence="10" key="1">
    <citation type="submission" date="2018-09" db="EMBL/GenBank/DDBJ databases">
        <title>Chryseolinea sp. KIS68-18 isolated from soil.</title>
        <authorList>
            <person name="Weon H.-Y."/>
            <person name="Kwon S.-W."/>
            <person name="Lee S.A."/>
        </authorList>
    </citation>
    <scope>NUCLEOTIDE SEQUENCE [LARGE SCALE GENOMIC DNA]</scope>
    <source>
        <strain evidence="10">KIS68-18</strain>
    </source>
</reference>
<evidence type="ECO:0000313" key="9">
    <source>
        <dbReference type="EMBL" id="AYB35729.1"/>
    </source>
</evidence>
<dbReference type="Pfam" id="PF12704">
    <property type="entry name" value="MacB_PCD"/>
    <property type="match status" value="2"/>
</dbReference>
<feature type="domain" description="MacB-like periplasmic core" evidence="8">
    <location>
        <begin position="464"/>
        <end position="639"/>
    </location>
</feature>
<evidence type="ECO:0000256" key="6">
    <source>
        <dbReference type="SAM" id="Phobius"/>
    </source>
</evidence>
<feature type="transmembrane region" description="Helical" evidence="6">
    <location>
        <begin position="21"/>
        <end position="41"/>
    </location>
</feature>
<dbReference type="GO" id="GO:0022857">
    <property type="term" value="F:transmembrane transporter activity"/>
    <property type="evidence" value="ECO:0007669"/>
    <property type="project" value="TreeGrafter"/>
</dbReference>
<feature type="domain" description="ABC3 transporter permease C-terminal" evidence="7">
    <location>
        <begin position="675"/>
        <end position="789"/>
    </location>
</feature>
<proteinExistence type="predicted"/>
<dbReference type="InterPro" id="IPR050250">
    <property type="entry name" value="Macrolide_Exporter_MacB"/>
</dbReference>
<evidence type="ECO:0000256" key="2">
    <source>
        <dbReference type="ARBA" id="ARBA00022475"/>
    </source>
</evidence>
<dbReference type="PANTHER" id="PTHR30572">
    <property type="entry name" value="MEMBRANE COMPONENT OF TRANSPORTER-RELATED"/>
    <property type="match status" value="1"/>
</dbReference>
<dbReference type="GO" id="GO:0005886">
    <property type="term" value="C:plasma membrane"/>
    <property type="evidence" value="ECO:0007669"/>
    <property type="project" value="UniProtKB-SubCell"/>
</dbReference>
<feature type="domain" description="MacB-like periplasmic core" evidence="8">
    <location>
        <begin position="20"/>
        <end position="241"/>
    </location>
</feature>
<comment type="subcellular location">
    <subcellularLocation>
        <location evidence="1">Cell membrane</location>
        <topology evidence="1">Multi-pass membrane protein</topology>
    </subcellularLocation>
</comment>
<keyword evidence="2" id="KW-1003">Cell membrane</keyword>
<dbReference type="InterPro" id="IPR003838">
    <property type="entry name" value="ABC3_permease_C"/>
</dbReference>
<organism evidence="9 10">
    <name type="scientific">Chryseolinea soli</name>
    <dbReference type="NCBI Taxonomy" id="2321403"/>
    <lineage>
        <taxon>Bacteria</taxon>
        <taxon>Pseudomonadati</taxon>
        <taxon>Bacteroidota</taxon>
        <taxon>Cytophagia</taxon>
        <taxon>Cytophagales</taxon>
        <taxon>Fulvivirgaceae</taxon>
        <taxon>Chryseolinea</taxon>
    </lineage>
</organism>
<feature type="domain" description="ABC3 transporter permease C-terminal" evidence="7">
    <location>
        <begin position="290"/>
        <end position="406"/>
    </location>
</feature>
<dbReference type="KEGG" id="chk:D4L85_27445"/>
<dbReference type="InterPro" id="IPR025857">
    <property type="entry name" value="MacB_PCD"/>
</dbReference>
<evidence type="ECO:0000256" key="5">
    <source>
        <dbReference type="ARBA" id="ARBA00023136"/>
    </source>
</evidence>
<keyword evidence="4 6" id="KW-1133">Transmembrane helix</keyword>
<keyword evidence="10" id="KW-1185">Reference proteome</keyword>
<feature type="transmembrane region" description="Helical" evidence="6">
    <location>
        <begin position="756"/>
        <end position="777"/>
    </location>
</feature>
<evidence type="ECO:0000256" key="1">
    <source>
        <dbReference type="ARBA" id="ARBA00004651"/>
    </source>
</evidence>
<dbReference type="PANTHER" id="PTHR30572:SF18">
    <property type="entry name" value="ABC-TYPE MACROLIDE FAMILY EXPORT SYSTEM PERMEASE COMPONENT 2"/>
    <property type="match status" value="1"/>
</dbReference>
<evidence type="ECO:0000256" key="3">
    <source>
        <dbReference type="ARBA" id="ARBA00022692"/>
    </source>
</evidence>
<dbReference type="Pfam" id="PF02687">
    <property type="entry name" value="FtsX"/>
    <property type="match status" value="2"/>
</dbReference>
<keyword evidence="3 6" id="KW-0812">Transmembrane</keyword>
<name>A0A385SX04_9BACT</name>
<evidence type="ECO:0000313" key="10">
    <source>
        <dbReference type="Proteomes" id="UP000266183"/>
    </source>
</evidence>
<dbReference type="Proteomes" id="UP000266183">
    <property type="component" value="Chromosome"/>
</dbReference>
<feature type="transmembrane region" description="Helical" evidence="6">
    <location>
        <begin position="330"/>
        <end position="360"/>
    </location>
</feature>
<keyword evidence="5 6" id="KW-0472">Membrane</keyword>